<name>A0A1X2HCF9_SYNRA</name>
<dbReference type="Proteomes" id="UP000242180">
    <property type="component" value="Unassembled WGS sequence"/>
</dbReference>
<evidence type="ECO:0000256" key="1">
    <source>
        <dbReference type="ARBA" id="ARBA00004123"/>
    </source>
</evidence>
<comment type="caution">
    <text evidence="10">The sequence shown here is derived from an EMBL/GenBank/DDBJ whole genome shotgun (WGS) entry which is preliminary data.</text>
</comment>
<dbReference type="OMA" id="NDISSHM"/>
<dbReference type="GO" id="GO:0005634">
    <property type="term" value="C:nucleus"/>
    <property type="evidence" value="ECO:0007669"/>
    <property type="project" value="UniProtKB-SubCell"/>
</dbReference>
<evidence type="ECO:0000313" key="11">
    <source>
        <dbReference type="Proteomes" id="UP000242180"/>
    </source>
</evidence>
<dbReference type="InterPro" id="IPR000232">
    <property type="entry name" value="HSF_DNA-bd"/>
</dbReference>
<sequence>MHHVRTPSASSMTWTQHSVLSNGGGSVSSGSPINSPLASPLHSPYASPCDSPREGLHNQFARQMSLQPPPTTPQPAKQSSGNTFVHKLYNMVVDKQYQHLIAWTYTGISFIVCNITEFSRDVLPKHFKHNNFSSFVRQLNMYGFHKVNKSPRGHRALAENQIWEFSHPKFLRGRPDLLDDIKRKALESDIVRRDTGDLNTHMAVMQVAQSDMMQQLAQLQENFSEIVRELADTRRRQANQQRVIRQMMEYMMRQQGGAVPDFSLDGFEVKLDPEDQQHHHHQQQQQQQHHHHHQQQHQQQQQQQQHQQPPPIYITSPDPHGAAPQTQPNMYLGTGHHSPSPSPHNSPQQQQSLPARPPVPLTVQTQNLQQRLASPVVIDQPISPTQLATHQVAINTPLPPSPSPSAFLSDDEAASLYSPHSPHTPQMMPNGSTGSGNFHLAADHFAFQ</sequence>
<evidence type="ECO:0000256" key="8">
    <source>
        <dbReference type="SAM" id="MobiDB-lite"/>
    </source>
</evidence>
<keyword evidence="4 10" id="KW-0238">DNA-binding</keyword>
<dbReference type="InterPro" id="IPR036390">
    <property type="entry name" value="WH_DNA-bd_sf"/>
</dbReference>
<organism evidence="10 11">
    <name type="scientific">Syncephalastrum racemosum</name>
    <name type="common">Filamentous fungus</name>
    <dbReference type="NCBI Taxonomy" id="13706"/>
    <lineage>
        <taxon>Eukaryota</taxon>
        <taxon>Fungi</taxon>
        <taxon>Fungi incertae sedis</taxon>
        <taxon>Mucoromycota</taxon>
        <taxon>Mucoromycotina</taxon>
        <taxon>Mucoromycetes</taxon>
        <taxon>Mucorales</taxon>
        <taxon>Syncephalastraceae</taxon>
        <taxon>Syncephalastrum</taxon>
    </lineage>
</organism>
<feature type="domain" description="HSF-type DNA-binding" evidence="9">
    <location>
        <begin position="123"/>
        <end position="147"/>
    </location>
</feature>
<dbReference type="Gene3D" id="1.10.10.10">
    <property type="entry name" value="Winged helix-like DNA-binding domain superfamily/Winged helix DNA-binding domain"/>
    <property type="match status" value="1"/>
</dbReference>
<evidence type="ECO:0000259" key="9">
    <source>
        <dbReference type="PROSITE" id="PS00434"/>
    </source>
</evidence>
<evidence type="ECO:0000256" key="7">
    <source>
        <dbReference type="RuleBase" id="RU004020"/>
    </source>
</evidence>
<proteinExistence type="inferred from homology"/>
<comment type="similarity">
    <text evidence="2 7">Belongs to the HSF family.</text>
</comment>
<dbReference type="AlphaFoldDB" id="A0A1X2HCF9"/>
<dbReference type="STRING" id="13706.A0A1X2HCF9"/>
<reference evidence="10 11" key="1">
    <citation type="submission" date="2016-07" db="EMBL/GenBank/DDBJ databases">
        <title>Pervasive Adenine N6-methylation of Active Genes in Fungi.</title>
        <authorList>
            <consortium name="DOE Joint Genome Institute"/>
            <person name="Mondo S.J."/>
            <person name="Dannebaum R.O."/>
            <person name="Kuo R.C."/>
            <person name="Labutti K."/>
            <person name="Haridas S."/>
            <person name="Kuo A."/>
            <person name="Salamov A."/>
            <person name="Ahrendt S.R."/>
            <person name="Lipzen A."/>
            <person name="Sullivan W."/>
            <person name="Andreopoulos W.B."/>
            <person name="Clum A."/>
            <person name="Lindquist E."/>
            <person name="Daum C."/>
            <person name="Ramamoorthy G.K."/>
            <person name="Gryganskyi A."/>
            <person name="Culley D."/>
            <person name="Magnuson J.K."/>
            <person name="James T.Y."/>
            <person name="O'Malley M.A."/>
            <person name="Stajich J.E."/>
            <person name="Spatafora J.W."/>
            <person name="Visel A."/>
            <person name="Grigoriev I.V."/>
        </authorList>
    </citation>
    <scope>NUCLEOTIDE SEQUENCE [LARGE SCALE GENOMIC DNA]</scope>
    <source>
        <strain evidence="10 11">NRRL 2496</strain>
    </source>
</reference>
<dbReference type="GO" id="GO:0043565">
    <property type="term" value="F:sequence-specific DNA binding"/>
    <property type="evidence" value="ECO:0007669"/>
    <property type="project" value="InterPro"/>
</dbReference>
<keyword evidence="11" id="KW-1185">Reference proteome</keyword>
<feature type="region of interest" description="Disordered" evidence="8">
    <location>
        <begin position="1"/>
        <end position="34"/>
    </location>
</feature>
<dbReference type="EMBL" id="MCGN01000005">
    <property type="protein sequence ID" value="ORY96485.1"/>
    <property type="molecule type" value="Genomic_DNA"/>
</dbReference>
<keyword evidence="5" id="KW-0804">Transcription</keyword>
<evidence type="ECO:0000256" key="3">
    <source>
        <dbReference type="ARBA" id="ARBA00023015"/>
    </source>
</evidence>
<feature type="compositionally biased region" description="Basic residues" evidence="8">
    <location>
        <begin position="278"/>
        <end position="295"/>
    </location>
</feature>
<feature type="compositionally biased region" description="Low complexity" evidence="8">
    <location>
        <begin position="336"/>
        <end position="352"/>
    </location>
</feature>
<dbReference type="FunFam" id="1.10.10.10:FF:000027">
    <property type="entry name" value="Heat shock transcription factor 1"/>
    <property type="match status" value="1"/>
</dbReference>
<evidence type="ECO:0000256" key="4">
    <source>
        <dbReference type="ARBA" id="ARBA00023125"/>
    </source>
</evidence>
<feature type="region of interest" description="Disordered" evidence="8">
    <location>
        <begin position="274"/>
        <end position="359"/>
    </location>
</feature>
<dbReference type="InterPro" id="IPR036388">
    <property type="entry name" value="WH-like_DNA-bd_sf"/>
</dbReference>
<dbReference type="PROSITE" id="PS00434">
    <property type="entry name" value="HSF_DOMAIN"/>
    <property type="match status" value="1"/>
</dbReference>
<evidence type="ECO:0000256" key="2">
    <source>
        <dbReference type="ARBA" id="ARBA00006403"/>
    </source>
</evidence>
<protein>
    <submittedName>
        <fullName evidence="10">HSF-type DNA-binding-domain-containing protein</fullName>
    </submittedName>
</protein>
<dbReference type="PANTHER" id="PTHR10015">
    <property type="entry name" value="HEAT SHOCK TRANSCRIPTION FACTOR"/>
    <property type="match status" value="1"/>
</dbReference>
<evidence type="ECO:0000256" key="6">
    <source>
        <dbReference type="ARBA" id="ARBA00023242"/>
    </source>
</evidence>
<gene>
    <name evidence="10" type="ORF">BCR43DRAFT_491775</name>
</gene>
<comment type="subcellular location">
    <subcellularLocation>
        <location evidence="1">Nucleus</location>
    </subcellularLocation>
</comment>
<feature type="compositionally biased region" description="Polar residues" evidence="8">
    <location>
        <begin position="7"/>
        <end position="17"/>
    </location>
</feature>
<dbReference type="SMART" id="SM00415">
    <property type="entry name" value="HSF"/>
    <property type="match status" value="1"/>
</dbReference>
<dbReference type="SUPFAM" id="SSF46785">
    <property type="entry name" value="Winged helix' DNA-binding domain"/>
    <property type="match status" value="1"/>
</dbReference>
<dbReference type="Pfam" id="PF00447">
    <property type="entry name" value="HSF_DNA-bind"/>
    <property type="match status" value="1"/>
</dbReference>
<evidence type="ECO:0000313" key="10">
    <source>
        <dbReference type="EMBL" id="ORY96485.1"/>
    </source>
</evidence>
<evidence type="ECO:0000256" key="5">
    <source>
        <dbReference type="ARBA" id="ARBA00023163"/>
    </source>
</evidence>
<dbReference type="PRINTS" id="PR00056">
    <property type="entry name" value="HSFDOMAIN"/>
</dbReference>
<dbReference type="PANTHER" id="PTHR10015:SF427">
    <property type="entry name" value="HEAT SHOCK FACTOR PROTEIN"/>
    <property type="match status" value="1"/>
</dbReference>
<dbReference type="GO" id="GO:0003700">
    <property type="term" value="F:DNA-binding transcription factor activity"/>
    <property type="evidence" value="ECO:0007669"/>
    <property type="project" value="InterPro"/>
</dbReference>
<dbReference type="InParanoid" id="A0A1X2HCF9"/>
<keyword evidence="3" id="KW-0805">Transcription regulation</keyword>
<keyword evidence="6" id="KW-0539">Nucleus</keyword>
<dbReference type="OrthoDB" id="60033at2759"/>
<accession>A0A1X2HCF9</accession>
<dbReference type="FunCoup" id="A0A1X2HCF9">
    <property type="interactions" value="254"/>
</dbReference>
<feature type="compositionally biased region" description="Low complexity" evidence="8">
    <location>
        <begin position="296"/>
        <end position="307"/>
    </location>
</feature>